<keyword evidence="5 9" id="KW-0548">Nucleotidyltransferase</keyword>
<dbReference type="GO" id="GO:0006450">
    <property type="term" value="P:regulation of translational fidelity"/>
    <property type="evidence" value="ECO:0007669"/>
    <property type="project" value="TreeGrafter"/>
</dbReference>
<dbReference type="Gene3D" id="3.90.870.10">
    <property type="entry name" value="DHBP synthase"/>
    <property type="match status" value="1"/>
</dbReference>
<keyword evidence="3 9" id="KW-0808">Transferase</keyword>
<dbReference type="SUPFAM" id="SSF55821">
    <property type="entry name" value="YrdC/RibB"/>
    <property type="match status" value="1"/>
</dbReference>
<dbReference type="InterPro" id="IPR023535">
    <property type="entry name" value="TC-AMP_synthase"/>
</dbReference>
<dbReference type="GO" id="GO:0005524">
    <property type="term" value="F:ATP binding"/>
    <property type="evidence" value="ECO:0007669"/>
    <property type="project" value="UniProtKB-UniRule"/>
</dbReference>
<evidence type="ECO:0000313" key="11">
    <source>
        <dbReference type="EMBL" id="RUO34102.1"/>
    </source>
</evidence>
<dbReference type="HAMAP" id="MF_01852">
    <property type="entry name" value="TsaC"/>
    <property type="match status" value="1"/>
</dbReference>
<keyword evidence="12" id="KW-1185">Reference proteome</keyword>
<comment type="caution">
    <text evidence="11">The sequence shown here is derived from an EMBL/GenBank/DDBJ whole genome shotgun (WGS) entry which is preliminary data.</text>
</comment>
<sequence length="173" mass="18768">MLNHGVIAYPTEAVFGLGCAPYDEVAVRKLLALKQRDAAKGLILIAANYSQLLDYVDDRKIGQDVRFKVLSHWPGHTTLVLPARDDVPKFLRGEHDTIAVRVTAFEPARQLCKTLGTALVSTSANVSGKAPCTTADEVRQQFSDQVAWVMDAPVGGATTPSTIINPLTNKVLR</sequence>
<dbReference type="EC" id="2.7.7.87" evidence="9"/>
<evidence type="ECO:0000256" key="5">
    <source>
        <dbReference type="ARBA" id="ARBA00022695"/>
    </source>
</evidence>
<evidence type="ECO:0000256" key="9">
    <source>
        <dbReference type="HAMAP-Rule" id="MF_01852"/>
    </source>
</evidence>
<dbReference type="EMBL" id="PIPO01000002">
    <property type="protein sequence ID" value="RUO34102.1"/>
    <property type="molecule type" value="Genomic_DNA"/>
</dbReference>
<keyword evidence="4 9" id="KW-0819">tRNA processing</keyword>
<evidence type="ECO:0000256" key="8">
    <source>
        <dbReference type="ARBA" id="ARBA00048366"/>
    </source>
</evidence>
<dbReference type="Proteomes" id="UP000287823">
    <property type="component" value="Unassembled WGS sequence"/>
</dbReference>
<name>A0A432WJU2_9GAMM</name>
<dbReference type="GO" id="GO:0061710">
    <property type="term" value="F:L-threonylcarbamoyladenylate synthase"/>
    <property type="evidence" value="ECO:0007669"/>
    <property type="project" value="UniProtKB-EC"/>
</dbReference>
<comment type="function">
    <text evidence="9">Required for the formation of a threonylcarbamoyl group on adenosine at position 37 (t(6)A37) in tRNAs that read codons beginning with adenine. Catalyzes the conversion of L-threonine, HCO(3)(-)/CO(2) and ATP to give threonylcarbamoyl-AMP (TC-AMP) as the acyladenylate intermediate, with the release of diphosphate.</text>
</comment>
<evidence type="ECO:0000256" key="7">
    <source>
        <dbReference type="ARBA" id="ARBA00022840"/>
    </source>
</evidence>
<dbReference type="PANTHER" id="PTHR17490:SF18">
    <property type="entry name" value="THREONYLCARBAMOYL-AMP SYNTHASE"/>
    <property type="match status" value="1"/>
</dbReference>
<comment type="similarity">
    <text evidence="9">Belongs to the SUA5 family. TsaC subfamily.</text>
</comment>
<keyword evidence="6 9" id="KW-0547">Nucleotide-binding</keyword>
<evidence type="ECO:0000256" key="3">
    <source>
        <dbReference type="ARBA" id="ARBA00022679"/>
    </source>
</evidence>
<proteinExistence type="inferred from homology"/>
<dbReference type="PROSITE" id="PS51163">
    <property type="entry name" value="YRDC"/>
    <property type="match status" value="1"/>
</dbReference>
<evidence type="ECO:0000256" key="6">
    <source>
        <dbReference type="ARBA" id="ARBA00022741"/>
    </source>
</evidence>
<dbReference type="Pfam" id="PF01300">
    <property type="entry name" value="Sua5_yciO_yrdC"/>
    <property type="match status" value="1"/>
</dbReference>
<evidence type="ECO:0000256" key="4">
    <source>
        <dbReference type="ARBA" id="ARBA00022694"/>
    </source>
</evidence>
<dbReference type="InterPro" id="IPR017945">
    <property type="entry name" value="DHBP_synth_RibB-like_a/b_dom"/>
</dbReference>
<feature type="domain" description="YrdC-like" evidence="10">
    <location>
        <begin position="1"/>
        <end position="173"/>
    </location>
</feature>
<accession>A0A432WJU2</accession>
<protein>
    <recommendedName>
        <fullName evidence="9">Threonylcarbamoyl-AMP synthase</fullName>
        <shortName evidence="9">TC-AMP synthase</shortName>
        <ecNumber evidence="9">2.7.7.87</ecNumber>
    </recommendedName>
    <alternativeName>
        <fullName evidence="9">L-threonylcarbamoyladenylate synthase</fullName>
    </alternativeName>
    <alternativeName>
        <fullName evidence="9">t(6)A37 threonylcarbamoyladenosine biosynthesis protein TsaC</fullName>
    </alternativeName>
    <alternativeName>
        <fullName evidence="9">tRNA threonylcarbamoyladenosine biosynthesis protein TsaC</fullName>
    </alternativeName>
</protein>
<comment type="catalytic activity">
    <reaction evidence="8 9">
        <text>L-threonine + hydrogencarbonate + ATP = L-threonylcarbamoyladenylate + diphosphate + H2O</text>
        <dbReference type="Rhea" id="RHEA:36407"/>
        <dbReference type="ChEBI" id="CHEBI:15377"/>
        <dbReference type="ChEBI" id="CHEBI:17544"/>
        <dbReference type="ChEBI" id="CHEBI:30616"/>
        <dbReference type="ChEBI" id="CHEBI:33019"/>
        <dbReference type="ChEBI" id="CHEBI:57926"/>
        <dbReference type="ChEBI" id="CHEBI:73682"/>
        <dbReference type="EC" id="2.7.7.87"/>
    </reaction>
</comment>
<gene>
    <name evidence="9" type="primary">tsaC</name>
    <name evidence="11" type="ORF">CWE14_04275</name>
</gene>
<organism evidence="11 12">
    <name type="scientific">Aliidiomarina soli</name>
    <dbReference type="NCBI Taxonomy" id="1928574"/>
    <lineage>
        <taxon>Bacteria</taxon>
        <taxon>Pseudomonadati</taxon>
        <taxon>Pseudomonadota</taxon>
        <taxon>Gammaproteobacteria</taxon>
        <taxon>Alteromonadales</taxon>
        <taxon>Idiomarinaceae</taxon>
        <taxon>Aliidiomarina</taxon>
    </lineage>
</organism>
<dbReference type="GO" id="GO:0003725">
    <property type="term" value="F:double-stranded RNA binding"/>
    <property type="evidence" value="ECO:0007669"/>
    <property type="project" value="InterPro"/>
</dbReference>
<dbReference type="InterPro" id="IPR050156">
    <property type="entry name" value="TC-AMP_synthase_SUA5"/>
</dbReference>
<dbReference type="PANTHER" id="PTHR17490">
    <property type="entry name" value="SUA5"/>
    <property type="match status" value="1"/>
</dbReference>
<dbReference type="GO" id="GO:0005737">
    <property type="term" value="C:cytoplasm"/>
    <property type="evidence" value="ECO:0007669"/>
    <property type="project" value="UniProtKB-SubCell"/>
</dbReference>
<evidence type="ECO:0000256" key="2">
    <source>
        <dbReference type="ARBA" id="ARBA00022490"/>
    </source>
</evidence>
<dbReference type="InterPro" id="IPR006070">
    <property type="entry name" value="Sua5-like_dom"/>
</dbReference>
<reference evidence="11 12" key="1">
    <citation type="journal article" date="2011" name="Front. Microbiol.">
        <title>Genomic signatures of strain selection and enhancement in Bacillus atrophaeus var. globigii, a historical biowarfare simulant.</title>
        <authorList>
            <person name="Gibbons H.S."/>
            <person name="Broomall S.M."/>
            <person name="McNew L.A."/>
            <person name="Daligault H."/>
            <person name="Chapman C."/>
            <person name="Bruce D."/>
            <person name="Karavis M."/>
            <person name="Krepps M."/>
            <person name="McGregor P.A."/>
            <person name="Hong C."/>
            <person name="Park K.H."/>
            <person name="Akmal A."/>
            <person name="Feldman A."/>
            <person name="Lin J.S."/>
            <person name="Chang W.E."/>
            <person name="Higgs B.W."/>
            <person name="Demirev P."/>
            <person name="Lindquist J."/>
            <person name="Liem A."/>
            <person name="Fochler E."/>
            <person name="Read T.D."/>
            <person name="Tapia R."/>
            <person name="Johnson S."/>
            <person name="Bishop-Lilly K.A."/>
            <person name="Detter C."/>
            <person name="Han C."/>
            <person name="Sozhamannan S."/>
            <person name="Rosenzweig C.N."/>
            <person name="Skowronski E.W."/>
        </authorList>
    </citation>
    <scope>NUCLEOTIDE SEQUENCE [LARGE SCALE GENOMIC DNA]</scope>
    <source>
        <strain evidence="11 12">Y4G10-17</strain>
    </source>
</reference>
<evidence type="ECO:0000256" key="1">
    <source>
        <dbReference type="ARBA" id="ARBA00004496"/>
    </source>
</evidence>
<dbReference type="AlphaFoldDB" id="A0A432WJU2"/>
<dbReference type="GO" id="GO:0002949">
    <property type="term" value="P:tRNA threonylcarbamoyladenosine modification"/>
    <property type="evidence" value="ECO:0007669"/>
    <property type="project" value="UniProtKB-UniRule"/>
</dbReference>
<evidence type="ECO:0000259" key="10">
    <source>
        <dbReference type="PROSITE" id="PS51163"/>
    </source>
</evidence>
<keyword evidence="2 9" id="KW-0963">Cytoplasm</keyword>
<dbReference type="GO" id="GO:0000049">
    <property type="term" value="F:tRNA binding"/>
    <property type="evidence" value="ECO:0007669"/>
    <property type="project" value="TreeGrafter"/>
</dbReference>
<comment type="subcellular location">
    <subcellularLocation>
        <location evidence="1 9">Cytoplasm</location>
    </subcellularLocation>
</comment>
<keyword evidence="7 9" id="KW-0067">ATP-binding</keyword>
<evidence type="ECO:0000313" key="12">
    <source>
        <dbReference type="Proteomes" id="UP000287823"/>
    </source>
</evidence>